<dbReference type="SUPFAM" id="SSF52172">
    <property type="entry name" value="CheY-like"/>
    <property type="match status" value="1"/>
</dbReference>
<dbReference type="EMBL" id="QGDC01000011">
    <property type="protein sequence ID" value="RCH53657.1"/>
    <property type="molecule type" value="Genomic_DNA"/>
</dbReference>
<evidence type="ECO:0000313" key="12">
    <source>
        <dbReference type="Proteomes" id="UP000253209"/>
    </source>
</evidence>
<dbReference type="InterPro" id="IPR005467">
    <property type="entry name" value="His_kinase_dom"/>
</dbReference>
<dbReference type="OrthoDB" id="1522284at2"/>
<dbReference type="PRINTS" id="PR00344">
    <property type="entry name" value="BCTRLSENSOR"/>
</dbReference>
<protein>
    <recommendedName>
        <fullName evidence="2">histidine kinase</fullName>
        <ecNumber evidence="2">2.7.13.3</ecNumber>
    </recommendedName>
</protein>
<keyword evidence="4" id="KW-0808">Transferase</keyword>
<dbReference type="SMART" id="SM00448">
    <property type="entry name" value="REC"/>
    <property type="match status" value="1"/>
</dbReference>
<gene>
    <name evidence="11" type="ORF">DJ568_16610</name>
</gene>
<comment type="catalytic activity">
    <reaction evidence="1">
        <text>ATP + protein L-histidine = ADP + protein N-phospho-L-histidine.</text>
        <dbReference type="EC" id="2.7.13.3"/>
    </reaction>
</comment>
<dbReference type="InterPro" id="IPR036890">
    <property type="entry name" value="HATPase_C_sf"/>
</dbReference>
<dbReference type="Pfam" id="PF08447">
    <property type="entry name" value="PAS_3"/>
    <property type="match status" value="1"/>
</dbReference>
<organism evidence="11 12">
    <name type="scientific">Mucilaginibacter hurinus</name>
    <dbReference type="NCBI Taxonomy" id="2201324"/>
    <lineage>
        <taxon>Bacteria</taxon>
        <taxon>Pseudomonadati</taxon>
        <taxon>Bacteroidota</taxon>
        <taxon>Sphingobacteriia</taxon>
        <taxon>Sphingobacteriales</taxon>
        <taxon>Sphingobacteriaceae</taxon>
        <taxon>Mucilaginibacter</taxon>
    </lineage>
</organism>
<dbReference type="SUPFAM" id="SSF55874">
    <property type="entry name" value="ATPase domain of HSP90 chaperone/DNA topoisomerase II/histidine kinase"/>
    <property type="match status" value="1"/>
</dbReference>
<evidence type="ECO:0000256" key="2">
    <source>
        <dbReference type="ARBA" id="ARBA00012438"/>
    </source>
</evidence>
<keyword evidence="5" id="KW-0418">Kinase</keyword>
<dbReference type="Pfam" id="PF00989">
    <property type="entry name" value="PAS"/>
    <property type="match status" value="1"/>
</dbReference>
<dbReference type="InterPro" id="IPR052162">
    <property type="entry name" value="Sensor_kinase/Photoreceptor"/>
</dbReference>
<dbReference type="InterPro" id="IPR013767">
    <property type="entry name" value="PAS_fold"/>
</dbReference>
<dbReference type="Pfam" id="PF00072">
    <property type="entry name" value="Response_reg"/>
    <property type="match status" value="1"/>
</dbReference>
<name>A0A367GJK7_9SPHI</name>
<dbReference type="GO" id="GO:0000155">
    <property type="term" value="F:phosphorelay sensor kinase activity"/>
    <property type="evidence" value="ECO:0007669"/>
    <property type="project" value="InterPro"/>
</dbReference>
<dbReference type="AlphaFoldDB" id="A0A367GJK7"/>
<dbReference type="Pfam" id="PF02518">
    <property type="entry name" value="HATPase_c"/>
    <property type="match status" value="1"/>
</dbReference>
<evidence type="ECO:0000256" key="5">
    <source>
        <dbReference type="ARBA" id="ARBA00022777"/>
    </source>
</evidence>
<feature type="domain" description="PAS" evidence="9">
    <location>
        <begin position="132"/>
        <end position="205"/>
    </location>
</feature>
<feature type="domain" description="Response regulatory" evidence="8">
    <location>
        <begin position="5"/>
        <end position="121"/>
    </location>
</feature>
<feature type="domain" description="Histidine kinase" evidence="7">
    <location>
        <begin position="538"/>
        <end position="752"/>
    </location>
</feature>
<dbReference type="PANTHER" id="PTHR43304:SF1">
    <property type="entry name" value="PAC DOMAIN-CONTAINING PROTEIN"/>
    <property type="match status" value="1"/>
</dbReference>
<dbReference type="InterPro" id="IPR001789">
    <property type="entry name" value="Sig_transdc_resp-reg_receiver"/>
</dbReference>
<dbReference type="InterPro" id="IPR036097">
    <property type="entry name" value="HisK_dim/P_sf"/>
</dbReference>
<dbReference type="SUPFAM" id="SSF47384">
    <property type="entry name" value="Homodimeric domain of signal transducing histidine kinase"/>
    <property type="match status" value="1"/>
</dbReference>
<dbReference type="SMART" id="SM00086">
    <property type="entry name" value="PAC"/>
    <property type="match status" value="3"/>
</dbReference>
<dbReference type="PROSITE" id="PS50113">
    <property type="entry name" value="PAC"/>
    <property type="match status" value="3"/>
</dbReference>
<evidence type="ECO:0000256" key="3">
    <source>
        <dbReference type="ARBA" id="ARBA00022553"/>
    </source>
</evidence>
<dbReference type="InterPro" id="IPR000014">
    <property type="entry name" value="PAS"/>
</dbReference>
<evidence type="ECO:0000256" key="1">
    <source>
        <dbReference type="ARBA" id="ARBA00000085"/>
    </source>
</evidence>
<evidence type="ECO:0000256" key="6">
    <source>
        <dbReference type="PROSITE-ProRule" id="PRU00169"/>
    </source>
</evidence>
<dbReference type="InterPro" id="IPR035965">
    <property type="entry name" value="PAS-like_dom_sf"/>
</dbReference>
<dbReference type="InterPro" id="IPR000700">
    <property type="entry name" value="PAS-assoc_C"/>
</dbReference>
<reference evidence="11 12" key="1">
    <citation type="submission" date="2018-05" db="EMBL/GenBank/DDBJ databases">
        <title>Mucilaginibacter hurinus sp. nov., isolated from briquette warehouse soil.</title>
        <authorList>
            <person name="Choi L."/>
        </authorList>
    </citation>
    <scope>NUCLEOTIDE SEQUENCE [LARGE SCALE GENOMIC DNA]</scope>
    <source>
        <strain evidence="11 12">ZR32</strain>
    </source>
</reference>
<dbReference type="RefSeq" id="WP_114006430.1">
    <property type="nucleotide sequence ID" value="NZ_QGDC01000011.1"/>
</dbReference>
<dbReference type="SMART" id="SM00091">
    <property type="entry name" value="PAS"/>
    <property type="match status" value="2"/>
</dbReference>
<sequence>MEKVKIVHLEDMPTDAELVGRELKKSDLVFERILVDNKNDYAKALIDFVPDIILSDHSLPTCTSIDALNILRQSGLKIPFILITATISEEFAVQVMKEGASDYILKDRLQRLPSAIKSALEKYRLEAERQRTIDQMNLLFNTIDEVFFSKDVLHNQIIQISPACQQVFGYTPAEMMADPHLADKIIYPEDKNIRENYYKKLGQGQTVTSQYRIIHKENSVKWIEAKLIPGLNAGKELVRIDGVVRDITERKKTDIQLQEASETQAAILNALPPSVALLNEHCKIIAVNQSWKKAALINNLGIPNYGVGYGYLAIAETALSVDKVSWSAIERGIKEVIQGHKREFSTEYFAEVSGEKKWFQLLVAPLADKTHKGAVVLHIDVTDQKLAEASLVQSEANLRSIVENTDQAIILLDTNFNIVSFNTNASVLSIRNFRKKLKVGKKGLLYFPNERKSRVKEMIAHVMNRNMVNYETIFDLADGSAEWYDVKWVGVVNEKDETIGIILTLKDITEKKRAEIERDKITADLVQRNKDLEQFTYIVSHNLRAPVANIIGLSNLLNGVDPGDDESLEILKALSNSVNNLDKVILDLNNILQVNREVNDKVERVSLTGLVEEIQSGIIHLITKGQVAITYNFTEADEIFVLKTYLYSILQNLIINSIKYRRPDSNPAIHIESKLSTHRVCLVFSDNGRGIDLKKYGSHIFGLYKRFDTSVEGKGMGLFMVKKQVESLGGSITVKSELDKGTQFKIELPRVAAGR</sequence>
<evidence type="ECO:0000259" key="7">
    <source>
        <dbReference type="PROSITE" id="PS50109"/>
    </source>
</evidence>
<dbReference type="EC" id="2.7.13.3" evidence="2"/>
<proteinExistence type="predicted"/>
<dbReference type="Gene3D" id="1.10.287.130">
    <property type="match status" value="1"/>
</dbReference>
<evidence type="ECO:0000256" key="4">
    <source>
        <dbReference type="ARBA" id="ARBA00022679"/>
    </source>
</evidence>
<dbReference type="CDD" id="cd00156">
    <property type="entry name" value="REC"/>
    <property type="match status" value="1"/>
</dbReference>
<dbReference type="GO" id="GO:0006355">
    <property type="term" value="P:regulation of DNA-templated transcription"/>
    <property type="evidence" value="ECO:0007669"/>
    <property type="project" value="InterPro"/>
</dbReference>
<dbReference type="InterPro" id="IPR003594">
    <property type="entry name" value="HATPase_dom"/>
</dbReference>
<feature type="domain" description="PAC" evidence="10">
    <location>
        <begin position="468"/>
        <end position="520"/>
    </location>
</feature>
<dbReference type="PANTHER" id="PTHR43304">
    <property type="entry name" value="PHYTOCHROME-LIKE PROTEIN CPH1"/>
    <property type="match status" value="1"/>
</dbReference>
<accession>A0A367GJK7</accession>
<evidence type="ECO:0000259" key="9">
    <source>
        <dbReference type="PROSITE" id="PS50112"/>
    </source>
</evidence>
<dbReference type="InterPro" id="IPR011006">
    <property type="entry name" value="CheY-like_superfamily"/>
</dbReference>
<dbReference type="Gene3D" id="3.30.565.10">
    <property type="entry name" value="Histidine kinase-like ATPase, C-terminal domain"/>
    <property type="match status" value="1"/>
</dbReference>
<evidence type="ECO:0000259" key="8">
    <source>
        <dbReference type="PROSITE" id="PS50110"/>
    </source>
</evidence>
<dbReference type="PROSITE" id="PS50110">
    <property type="entry name" value="RESPONSE_REGULATORY"/>
    <property type="match status" value="1"/>
</dbReference>
<dbReference type="InterPro" id="IPR001610">
    <property type="entry name" value="PAC"/>
</dbReference>
<dbReference type="InterPro" id="IPR004358">
    <property type="entry name" value="Sig_transdc_His_kin-like_C"/>
</dbReference>
<comment type="caution">
    <text evidence="11">The sequence shown here is derived from an EMBL/GenBank/DDBJ whole genome shotgun (WGS) entry which is preliminary data.</text>
</comment>
<feature type="domain" description="PAC" evidence="10">
    <location>
        <begin position="342"/>
        <end position="393"/>
    </location>
</feature>
<evidence type="ECO:0000313" key="11">
    <source>
        <dbReference type="EMBL" id="RCH53657.1"/>
    </source>
</evidence>
<keyword evidence="12" id="KW-1185">Reference proteome</keyword>
<dbReference type="PROSITE" id="PS50109">
    <property type="entry name" value="HIS_KIN"/>
    <property type="match status" value="1"/>
</dbReference>
<dbReference type="NCBIfam" id="TIGR00229">
    <property type="entry name" value="sensory_box"/>
    <property type="match status" value="2"/>
</dbReference>
<dbReference type="Gene3D" id="3.40.50.2300">
    <property type="match status" value="1"/>
</dbReference>
<dbReference type="PROSITE" id="PS50112">
    <property type="entry name" value="PAS"/>
    <property type="match status" value="1"/>
</dbReference>
<dbReference type="InterPro" id="IPR003661">
    <property type="entry name" value="HisK_dim/P_dom"/>
</dbReference>
<dbReference type="Gene3D" id="3.30.450.20">
    <property type="entry name" value="PAS domain"/>
    <property type="match status" value="3"/>
</dbReference>
<dbReference type="CDD" id="cd00130">
    <property type="entry name" value="PAS"/>
    <property type="match status" value="2"/>
</dbReference>
<feature type="domain" description="PAC" evidence="10">
    <location>
        <begin position="207"/>
        <end position="259"/>
    </location>
</feature>
<dbReference type="CDD" id="cd00082">
    <property type="entry name" value="HisKA"/>
    <property type="match status" value="1"/>
</dbReference>
<evidence type="ECO:0000259" key="10">
    <source>
        <dbReference type="PROSITE" id="PS50113"/>
    </source>
</evidence>
<feature type="modified residue" description="4-aspartylphosphate" evidence="6">
    <location>
        <position position="56"/>
    </location>
</feature>
<dbReference type="InterPro" id="IPR013655">
    <property type="entry name" value="PAS_fold_3"/>
</dbReference>
<dbReference type="SMART" id="SM00387">
    <property type="entry name" value="HATPase_c"/>
    <property type="match status" value="1"/>
</dbReference>
<dbReference type="SUPFAM" id="SSF55785">
    <property type="entry name" value="PYP-like sensor domain (PAS domain)"/>
    <property type="match status" value="3"/>
</dbReference>
<dbReference type="Proteomes" id="UP000253209">
    <property type="component" value="Unassembled WGS sequence"/>
</dbReference>
<keyword evidence="3 6" id="KW-0597">Phosphoprotein</keyword>